<evidence type="ECO:0000313" key="12">
    <source>
        <dbReference type="Proteomes" id="UP001238179"/>
    </source>
</evidence>
<evidence type="ECO:0000256" key="1">
    <source>
        <dbReference type="ARBA" id="ARBA00004365"/>
    </source>
</evidence>
<keyword evidence="11" id="KW-0966">Cell projection</keyword>
<feature type="domain" description="Flagellar hook-associated protein FlgK helical" evidence="10">
    <location>
        <begin position="96"/>
        <end position="335"/>
    </location>
</feature>
<name>A0AA48GPJ4_9BACT</name>
<organism evidence="11 12">
    <name type="scientific">Mesoterricola silvestris</name>
    <dbReference type="NCBI Taxonomy" id="2927979"/>
    <lineage>
        <taxon>Bacteria</taxon>
        <taxon>Pseudomonadati</taxon>
        <taxon>Acidobacteriota</taxon>
        <taxon>Holophagae</taxon>
        <taxon>Holophagales</taxon>
        <taxon>Holophagaceae</taxon>
        <taxon>Mesoterricola</taxon>
    </lineage>
</organism>
<gene>
    <name evidence="7 11" type="primary">flgK</name>
    <name evidence="11" type="ORF">METEAL_25190</name>
</gene>
<keyword evidence="6 7" id="KW-0975">Bacterial flagellum</keyword>
<dbReference type="PANTHER" id="PTHR30033">
    <property type="entry name" value="FLAGELLAR HOOK-ASSOCIATED PROTEIN 1"/>
    <property type="match status" value="1"/>
</dbReference>
<evidence type="ECO:0000259" key="9">
    <source>
        <dbReference type="Pfam" id="PF06429"/>
    </source>
</evidence>
<evidence type="ECO:0000313" key="11">
    <source>
        <dbReference type="EMBL" id="BDU73345.1"/>
    </source>
</evidence>
<dbReference type="GO" id="GO:0005198">
    <property type="term" value="F:structural molecule activity"/>
    <property type="evidence" value="ECO:0007669"/>
    <property type="project" value="UniProtKB-UniRule"/>
</dbReference>
<feature type="domain" description="Flagellar basal-body/hook protein C-terminal" evidence="9">
    <location>
        <begin position="465"/>
        <end position="503"/>
    </location>
</feature>
<keyword evidence="11" id="KW-0282">Flagellum</keyword>
<evidence type="ECO:0000259" key="8">
    <source>
        <dbReference type="Pfam" id="PF00460"/>
    </source>
</evidence>
<evidence type="ECO:0000256" key="2">
    <source>
        <dbReference type="ARBA" id="ARBA00004613"/>
    </source>
</evidence>
<keyword evidence="11" id="KW-0969">Cilium</keyword>
<evidence type="ECO:0000256" key="7">
    <source>
        <dbReference type="RuleBase" id="RU362065"/>
    </source>
</evidence>
<evidence type="ECO:0000259" key="10">
    <source>
        <dbReference type="Pfam" id="PF22638"/>
    </source>
</evidence>
<comment type="subcellular location">
    <subcellularLocation>
        <location evidence="1 7">Bacterial flagellum</location>
    </subcellularLocation>
    <subcellularLocation>
        <location evidence="2 7">Secreted</location>
    </subcellularLocation>
</comment>
<dbReference type="AlphaFoldDB" id="A0AA48GPJ4"/>
<dbReference type="Pfam" id="PF00460">
    <property type="entry name" value="Flg_bb_rod"/>
    <property type="match status" value="1"/>
</dbReference>
<comment type="similarity">
    <text evidence="3 7">Belongs to the flagella basal body rod proteins family.</text>
</comment>
<dbReference type="InterPro" id="IPR010930">
    <property type="entry name" value="Flg_bb/hook_C_dom"/>
</dbReference>
<dbReference type="GO" id="GO:0044780">
    <property type="term" value="P:bacterial-type flagellum assembly"/>
    <property type="evidence" value="ECO:0007669"/>
    <property type="project" value="InterPro"/>
</dbReference>
<proteinExistence type="inferred from homology"/>
<dbReference type="PANTHER" id="PTHR30033:SF1">
    <property type="entry name" value="FLAGELLAR HOOK-ASSOCIATED PROTEIN 1"/>
    <property type="match status" value="1"/>
</dbReference>
<feature type="domain" description="Flagellar basal body rod protein N-terminal" evidence="8">
    <location>
        <begin position="8"/>
        <end position="37"/>
    </location>
</feature>
<dbReference type="Pfam" id="PF22638">
    <property type="entry name" value="FlgK_D1"/>
    <property type="match status" value="1"/>
</dbReference>
<keyword evidence="5 7" id="KW-0964">Secreted</keyword>
<evidence type="ECO:0000256" key="4">
    <source>
        <dbReference type="ARBA" id="ARBA00016244"/>
    </source>
</evidence>
<evidence type="ECO:0000256" key="3">
    <source>
        <dbReference type="ARBA" id="ARBA00009677"/>
    </source>
</evidence>
<evidence type="ECO:0000256" key="5">
    <source>
        <dbReference type="ARBA" id="ARBA00022525"/>
    </source>
</evidence>
<dbReference type="RefSeq" id="WP_316411997.1">
    <property type="nucleotide sequence ID" value="NZ_AP027080.1"/>
</dbReference>
<dbReference type="Pfam" id="PF06429">
    <property type="entry name" value="Flg_bbr_C"/>
    <property type="match status" value="1"/>
</dbReference>
<evidence type="ECO:0000256" key="6">
    <source>
        <dbReference type="ARBA" id="ARBA00023143"/>
    </source>
</evidence>
<dbReference type="InterPro" id="IPR001444">
    <property type="entry name" value="Flag_bb_rod_N"/>
</dbReference>
<dbReference type="SUPFAM" id="SSF64518">
    <property type="entry name" value="Phase 1 flagellin"/>
    <property type="match status" value="1"/>
</dbReference>
<dbReference type="PRINTS" id="PR01005">
    <property type="entry name" value="FLGHOOKAP1"/>
</dbReference>
<dbReference type="GO" id="GO:0009424">
    <property type="term" value="C:bacterial-type flagellum hook"/>
    <property type="evidence" value="ECO:0007669"/>
    <property type="project" value="UniProtKB-UniRule"/>
</dbReference>
<dbReference type="GO" id="GO:0005576">
    <property type="term" value="C:extracellular region"/>
    <property type="evidence" value="ECO:0007669"/>
    <property type="project" value="UniProtKB-SubCell"/>
</dbReference>
<accession>A0AA48GPJ4</accession>
<keyword evidence="12" id="KW-1185">Reference proteome</keyword>
<dbReference type="NCBIfam" id="TIGR02492">
    <property type="entry name" value="flgK_ends"/>
    <property type="match status" value="1"/>
</dbReference>
<dbReference type="InterPro" id="IPR053927">
    <property type="entry name" value="FlgK_helical"/>
</dbReference>
<dbReference type="KEGG" id="msil:METEAL_25190"/>
<reference evidence="12" key="1">
    <citation type="journal article" date="2023" name="Int. J. Syst. Evol. Microbiol.">
        <title>Mesoterricola silvestris gen. nov., sp. nov., Mesoterricola sediminis sp. nov., Geothrix oryzae sp. nov., Geothrix edaphica sp. nov., Geothrix rubra sp. nov., and Geothrix limicola sp. nov., six novel members of Acidobacteriota isolated from soils.</title>
        <authorList>
            <person name="Itoh H."/>
            <person name="Sugisawa Y."/>
            <person name="Mise K."/>
            <person name="Xu Z."/>
            <person name="Kuniyasu M."/>
            <person name="Ushijima N."/>
            <person name="Kawano K."/>
            <person name="Kobayashi E."/>
            <person name="Shiratori Y."/>
            <person name="Masuda Y."/>
            <person name="Senoo K."/>
        </authorList>
    </citation>
    <scope>NUCLEOTIDE SEQUENCE [LARGE SCALE GENOMIC DNA]</scope>
    <source>
        <strain evidence="12">W79</strain>
    </source>
</reference>
<sequence length="507" mass="52359">MPGLTAGLNIGLTGLAAAQNSLDVIGHNIANVNTPGYSRQVAQLGTAGSSMFGGLVYGTGVNLQAIQGIRDQLLNLQITVSTAQQSGAQTRYQGLQAISSVFTDDGTSGISSQLNAFFTSLQKVAAQPEDPSLRTNLVGAAQTLISTLQTKYQSLRDAQTTADQQVAALVPTVNTLTSQIAALNKKLAGEVNPDQDNTSIDQRQDLANQLAKIVGIQTYIDSKGQMNINLDGGTAPLVIGSTAYTMTSIQNNTPPATAPFYNSVEVSLNGTAPFTDVTASITNGEMGAQLDLRDNLIAGYEKQMDELAAGVAYNINSLNSTGYSLDGVQHGLDFFQNAAGNTAHLPTGIQVPPDVGAQVPANDYKGMVLALSVNAAIIANPSLFAASSTGAAGDNKNAQAMVALQTSGATVDSTGAGPAASTTGPFSSFVAGLVTKASTDAAQWKITSTNVENITTALTTQRDSVSAVDLDTEAANLITFQRGYQASARFVSVISQLTEQLINNLGA</sequence>
<dbReference type="EMBL" id="AP027080">
    <property type="protein sequence ID" value="BDU73345.1"/>
    <property type="molecule type" value="Genomic_DNA"/>
</dbReference>
<dbReference type="InterPro" id="IPR002371">
    <property type="entry name" value="FlgK"/>
</dbReference>
<protein>
    <recommendedName>
        <fullName evidence="4 7">Flagellar hook-associated protein 1</fullName>
        <shortName evidence="7">HAP1</shortName>
    </recommendedName>
</protein>
<dbReference type="Proteomes" id="UP001238179">
    <property type="component" value="Chromosome"/>
</dbReference>